<accession>A0A166F0T2</accession>
<evidence type="ECO:0000256" key="1">
    <source>
        <dbReference type="SAM" id="Coils"/>
    </source>
</evidence>
<reference evidence="2 3" key="1">
    <citation type="journal article" date="2016" name="Mol. Biol. Evol.">
        <title>Comparative Genomics of Early-Diverging Mushroom-Forming Fungi Provides Insights into the Origins of Lignocellulose Decay Capabilities.</title>
        <authorList>
            <person name="Nagy L.G."/>
            <person name="Riley R."/>
            <person name="Tritt A."/>
            <person name="Adam C."/>
            <person name="Daum C."/>
            <person name="Floudas D."/>
            <person name="Sun H."/>
            <person name="Yadav J.S."/>
            <person name="Pangilinan J."/>
            <person name="Larsson K.H."/>
            <person name="Matsuura K."/>
            <person name="Barry K."/>
            <person name="Labutti K."/>
            <person name="Kuo R."/>
            <person name="Ohm R.A."/>
            <person name="Bhattacharya S.S."/>
            <person name="Shirouzu T."/>
            <person name="Yoshinaga Y."/>
            <person name="Martin F.M."/>
            <person name="Grigoriev I.V."/>
            <person name="Hibbett D.S."/>
        </authorList>
    </citation>
    <scope>NUCLEOTIDE SEQUENCE [LARGE SCALE GENOMIC DNA]</scope>
    <source>
        <strain evidence="2 3">HHB10207 ss-3</strain>
    </source>
</reference>
<name>A0A166F0T2_9AGAM</name>
<keyword evidence="3" id="KW-1185">Reference proteome</keyword>
<organism evidence="2 3">
    <name type="scientific">Sistotremastrum suecicum HHB10207 ss-3</name>
    <dbReference type="NCBI Taxonomy" id="1314776"/>
    <lineage>
        <taxon>Eukaryota</taxon>
        <taxon>Fungi</taxon>
        <taxon>Dikarya</taxon>
        <taxon>Basidiomycota</taxon>
        <taxon>Agaricomycotina</taxon>
        <taxon>Agaricomycetes</taxon>
        <taxon>Sistotremastrales</taxon>
        <taxon>Sistotremastraceae</taxon>
        <taxon>Sistotremastrum</taxon>
    </lineage>
</organism>
<dbReference type="AlphaFoldDB" id="A0A166F0T2"/>
<feature type="coiled-coil region" evidence="1">
    <location>
        <begin position="136"/>
        <end position="163"/>
    </location>
</feature>
<dbReference type="EMBL" id="KV428036">
    <property type="protein sequence ID" value="KZT40155.1"/>
    <property type="molecule type" value="Genomic_DNA"/>
</dbReference>
<evidence type="ECO:0000313" key="2">
    <source>
        <dbReference type="EMBL" id="KZT40155.1"/>
    </source>
</evidence>
<evidence type="ECO:0000313" key="3">
    <source>
        <dbReference type="Proteomes" id="UP000076798"/>
    </source>
</evidence>
<proteinExistence type="predicted"/>
<keyword evidence="1" id="KW-0175">Coiled coil</keyword>
<sequence>MPLLPRSFARSLNRLRRPIYLDAEDTAPDSNVVDALRNMYTQLKSAETTFEGWIAEIEQSSGKDQQVTVVLDAVNVLRNDVSEAIHAATTLAQDHCSYAGLMTQMLITASRSSSRKLSFDKSTIFQRLSGSIVEQSNALEVQIAQMKERIALLQRDVNNLALERRSKPSTQQKVATWLESALKLCAMVAEAVAFALPMLAPQFGAHATTFTSIAASAAVASAATSAWVEQEKIHHRLSHPAFFTRIPVDAEQLYTQLSAFPAYQLIFQADILASTGRVVKMRNRDELERTKSDWQSQLLLLNSLQ</sequence>
<dbReference type="Proteomes" id="UP000076798">
    <property type="component" value="Unassembled WGS sequence"/>
</dbReference>
<protein>
    <submittedName>
        <fullName evidence="2">Uncharacterized protein</fullName>
    </submittedName>
</protein>
<gene>
    <name evidence="2" type="ORF">SISSUDRAFT_1127455</name>
</gene>